<comment type="subcellular location">
    <subcellularLocation>
        <location evidence="1">Membrane</location>
        <topology evidence="1">Multi-pass membrane protein</topology>
    </subcellularLocation>
</comment>
<dbReference type="GO" id="GO:0015179">
    <property type="term" value="F:L-amino acid transmembrane transporter activity"/>
    <property type="evidence" value="ECO:0007669"/>
    <property type="project" value="TreeGrafter"/>
</dbReference>
<dbReference type="InterPro" id="IPR013057">
    <property type="entry name" value="AA_transpt_TM"/>
</dbReference>
<evidence type="ECO:0000256" key="3">
    <source>
        <dbReference type="ARBA" id="ARBA00022970"/>
    </source>
</evidence>
<feature type="transmembrane region" description="Helical" evidence="6">
    <location>
        <begin position="369"/>
        <end position="391"/>
    </location>
</feature>
<feature type="transmembrane region" description="Helical" evidence="6">
    <location>
        <begin position="151"/>
        <end position="168"/>
    </location>
</feature>
<protein>
    <recommendedName>
        <fullName evidence="7">Amino acid transporter transmembrane domain-containing protein</fullName>
    </recommendedName>
</protein>
<dbReference type="Pfam" id="PF01490">
    <property type="entry name" value="Aa_trans"/>
    <property type="match status" value="1"/>
</dbReference>
<proteinExistence type="predicted"/>
<keyword evidence="4 6" id="KW-1133">Transmembrane helix</keyword>
<feature type="transmembrane region" description="Helical" evidence="6">
    <location>
        <begin position="112"/>
        <end position="131"/>
    </location>
</feature>
<gene>
    <name evidence="8" type="ORF">CEUSTIGMA_g4845.t1</name>
</gene>
<feature type="transmembrane region" description="Helical" evidence="6">
    <location>
        <begin position="262"/>
        <end position="283"/>
    </location>
</feature>
<keyword evidence="5 6" id="KW-0472">Membrane</keyword>
<dbReference type="Proteomes" id="UP000232323">
    <property type="component" value="Unassembled WGS sequence"/>
</dbReference>
<evidence type="ECO:0000256" key="2">
    <source>
        <dbReference type="ARBA" id="ARBA00022692"/>
    </source>
</evidence>
<sequence>MTDLCLITVEEDSSRTSPYGNNARDTYRRAFYSAVVTLTLGVLGSTILPIPYAFSKIGILVGVVTMLVVATVNDATCCMLIRASAATGKYSYEELAEWAGGRTAKVITQASLILLLYGTMCGGLAFLSDVARIMVQKGLSGQVPDYLEKDGRPVMVIVVVLVLFPLCMQRHIRQFEKAATVGVVVVVILMAIIIFKAVALGFPAISSGELPIFSLKLDPHLPEAFAVIGFAFYMQPMLMPLLKEMPGGPQGVKVSEQSVHFVLYVVACLAYGTVGVFGATIYGQKTESNIMVNEILANRHATLALYAALILYLCCGMVMTQYALRASIDVLLCGPNAPFTWVRQTVETSTIIAAATLVAVSFPTQAEKIFALTGCTAVCLACYVIPVYIHLKVEARIQISLVRLQVAAAKKLSNDSRGESVGASLLDADKAIHQNSTGLVHGHPGETISGLNDGLALPQAGGSDEGQDDMLRALLPPLSGYSAEDCANEEEPEKDASTNWRDEDLCGPCHAEEGLLLVSALEGRVSSEFMYQRVWQLVGPCLILAVGTGCSMAGLYVAAMDVYNTYYRHEQPN</sequence>
<dbReference type="EMBL" id="BEGY01000024">
    <property type="protein sequence ID" value="GAX77399.1"/>
    <property type="molecule type" value="Genomic_DNA"/>
</dbReference>
<keyword evidence="9" id="KW-1185">Reference proteome</keyword>
<comment type="caution">
    <text evidence="8">The sequence shown here is derived from an EMBL/GenBank/DDBJ whole genome shotgun (WGS) entry which is preliminary data.</text>
</comment>
<feature type="transmembrane region" description="Helical" evidence="6">
    <location>
        <begin position="180"/>
        <end position="204"/>
    </location>
</feature>
<evidence type="ECO:0000259" key="7">
    <source>
        <dbReference type="Pfam" id="PF01490"/>
    </source>
</evidence>
<name>A0A250X384_9CHLO</name>
<accession>A0A250X384</accession>
<dbReference type="STRING" id="1157962.A0A250X384"/>
<dbReference type="GO" id="GO:0016020">
    <property type="term" value="C:membrane"/>
    <property type="evidence" value="ECO:0007669"/>
    <property type="project" value="UniProtKB-SubCell"/>
</dbReference>
<keyword evidence="3" id="KW-0813">Transport</keyword>
<evidence type="ECO:0000313" key="9">
    <source>
        <dbReference type="Proteomes" id="UP000232323"/>
    </source>
</evidence>
<dbReference type="PANTHER" id="PTHR22950:SF702">
    <property type="entry name" value="AMINO ACID TRANSPORTER PROTEIN"/>
    <property type="match status" value="1"/>
</dbReference>
<feature type="transmembrane region" description="Helical" evidence="6">
    <location>
        <begin position="534"/>
        <end position="559"/>
    </location>
</feature>
<evidence type="ECO:0000256" key="1">
    <source>
        <dbReference type="ARBA" id="ARBA00004141"/>
    </source>
</evidence>
<evidence type="ECO:0000256" key="6">
    <source>
        <dbReference type="SAM" id="Phobius"/>
    </source>
</evidence>
<evidence type="ECO:0000256" key="5">
    <source>
        <dbReference type="ARBA" id="ARBA00023136"/>
    </source>
</evidence>
<dbReference type="PANTHER" id="PTHR22950">
    <property type="entry name" value="AMINO ACID TRANSPORTER"/>
    <property type="match status" value="1"/>
</dbReference>
<dbReference type="AlphaFoldDB" id="A0A250X384"/>
<organism evidence="8 9">
    <name type="scientific">Chlamydomonas eustigma</name>
    <dbReference type="NCBI Taxonomy" id="1157962"/>
    <lineage>
        <taxon>Eukaryota</taxon>
        <taxon>Viridiplantae</taxon>
        <taxon>Chlorophyta</taxon>
        <taxon>core chlorophytes</taxon>
        <taxon>Chlorophyceae</taxon>
        <taxon>CS clade</taxon>
        <taxon>Chlamydomonadales</taxon>
        <taxon>Chlamydomonadaceae</taxon>
        <taxon>Chlamydomonas</taxon>
    </lineage>
</organism>
<keyword evidence="3" id="KW-0029">Amino-acid transport</keyword>
<feature type="transmembrane region" description="Helical" evidence="6">
    <location>
        <begin position="30"/>
        <end position="51"/>
    </location>
</feature>
<evidence type="ECO:0000256" key="4">
    <source>
        <dbReference type="ARBA" id="ARBA00022989"/>
    </source>
</evidence>
<dbReference type="OrthoDB" id="513400at2759"/>
<feature type="domain" description="Amino acid transporter transmembrane" evidence="7">
    <location>
        <begin position="32"/>
        <end position="394"/>
    </location>
</feature>
<evidence type="ECO:0000313" key="8">
    <source>
        <dbReference type="EMBL" id="GAX77399.1"/>
    </source>
</evidence>
<reference evidence="8 9" key="1">
    <citation type="submission" date="2017-08" db="EMBL/GenBank/DDBJ databases">
        <title>Acidophilic green algal genome provides insights into adaptation to an acidic environment.</title>
        <authorList>
            <person name="Hirooka S."/>
            <person name="Hirose Y."/>
            <person name="Kanesaki Y."/>
            <person name="Higuchi S."/>
            <person name="Fujiwara T."/>
            <person name="Onuma R."/>
            <person name="Era A."/>
            <person name="Ohbayashi R."/>
            <person name="Uzuka A."/>
            <person name="Nozaki H."/>
            <person name="Yoshikawa H."/>
            <person name="Miyagishima S.Y."/>
        </authorList>
    </citation>
    <scope>NUCLEOTIDE SEQUENCE [LARGE SCALE GENOMIC DNA]</scope>
    <source>
        <strain evidence="8 9">NIES-2499</strain>
    </source>
</reference>
<feature type="transmembrane region" description="Helical" evidence="6">
    <location>
        <begin position="303"/>
        <end position="324"/>
    </location>
</feature>
<feature type="transmembrane region" description="Helical" evidence="6">
    <location>
        <begin position="57"/>
        <end position="81"/>
    </location>
</feature>
<keyword evidence="2 6" id="KW-0812">Transmembrane</keyword>